<organism evidence="1 2">
    <name type="scientific">Oryza sativa subsp. indica</name>
    <name type="common">Rice</name>
    <dbReference type="NCBI Taxonomy" id="39946"/>
    <lineage>
        <taxon>Eukaryota</taxon>
        <taxon>Viridiplantae</taxon>
        <taxon>Streptophyta</taxon>
        <taxon>Embryophyta</taxon>
        <taxon>Tracheophyta</taxon>
        <taxon>Spermatophyta</taxon>
        <taxon>Magnoliopsida</taxon>
        <taxon>Liliopsida</taxon>
        <taxon>Poales</taxon>
        <taxon>Poaceae</taxon>
        <taxon>BOP clade</taxon>
        <taxon>Oryzoideae</taxon>
        <taxon>Oryzeae</taxon>
        <taxon>Oryzinae</taxon>
        <taxon>Oryza</taxon>
        <taxon>Oryza sativa</taxon>
    </lineage>
</organism>
<evidence type="ECO:0000313" key="2">
    <source>
        <dbReference type="Proteomes" id="UP000007015"/>
    </source>
</evidence>
<keyword evidence="2" id="KW-1185">Reference proteome</keyword>
<reference evidence="1 2" key="1">
    <citation type="journal article" date="2005" name="PLoS Biol.">
        <title>The genomes of Oryza sativa: a history of duplications.</title>
        <authorList>
            <person name="Yu J."/>
            <person name="Wang J."/>
            <person name="Lin W."/>
            <person name="Li S."/>
            <person name="Li H."/>
            <person name="Zhou J."/>
            <person name="Ni P."/>
            <person name="Dong W."/>
            <person name="Hu S."/>
            <person name="Zeng C."/>
            <person name="Zhang J."/>
            <person name="Zhang Y."/>
            <person name="Li R."/>
            <person name="Xu Z."/>
            <person name="Li S."/>
            <person name="Li X."/>
            <person name="Zheng H."/>
            <person name="Cong L."/>
            <person name="Lin L."/>
            <person name="Yin J."/>
            <person name="Geng J."/>
            <person name="Li G."/>
            <person name="Shi J."/>
            <person name="Liu J."/>
            <person name="Lv H."/>
            <person name="Li J."/>
            <person name="Wang J."/>
            <person name="Deng Y."/>
            <person name="Ran L."/>
            <person name="Shi X."/>
            <person name="Wang X."/>
            <person name="Wu Q."/>
            <person name="Li C."/>
            <person name="Ren X."/>
            <person name="Wang J."/>
            <person name="Wang X."/>
            <person name="Li D."/>
            <person name="Liu D."/>
            <person name="Zhang X."/>
            <person name="Ji Z."/>
            <person name="Zhao W."/>
            <person name="Sun Y."/>
            <person name="Zhang Z."/>
            <person name="Bao J."/>
            <person name="Han Y."/>
            <person name="Dong L."/>
            <person name="Ji J."/>
            <person name="Chen P."/>
            <person name="Wu S."/>
            <person name="Liu J."/>
            <person name="Xiao Y."/>
            <person name="Bu D."/>
            <person name="Tan J."/>
            <person name="Yang L."/>
            <person name="Ye C."/>
            <person name="Zhang J."/>
            <person name="Xu J."/>
            <person name="Zhou Y."/>
            <person name="Yu Y."/>
            <person name="Zhang B."/>
            <person name="Zhuang S."/>
            <person name="Wei H."/>
            <person name="Liu B."/>
            <person name="Lei M."/>
            <person name="Yu H."/>
            <person name="Li Y."/>
            <person name="Xu H."/>
            <person name="Wei S."/>
            <person name="He X."/>
            <person name="Fang L."/>
            <person name="Zhang Z."/>
            <person name="Zhang Y."/>
            <person name="Huang X."/>
            <person name="Su Z."/>
            <person name="Tong W."/>
            <person name="Li J."/>
            <person name="Tong Z."/>
            <person name="Li S."/>
            <person name="Ye J."/>
            <person name="Wang L."/>
            <person name="Fang L."/>
            <person name="Lei T."/>
            <person name="Chen C."/>
            <person name="Chen H."/>
            <person name="Xu Z."/>
            <person name="Li H."/>
            <person name="Huang H."/>
            <person name="Zhang F."/>
            <person name="Xu H."/>
            <person name="Li N."/>
            <person name="Zhao C."/>
            <person name="Li S."/>
            <person name="Dong L."/>
            <person name="Huang Y."/>
            <person name="Li L."/>
            <person name="Xi Y."/>
            <person name="Qi Q."/>
            <person name="Li W."/>
            <person name="Zhang B."/>
            <person name="Hu W."/>
            <person name="Zhang Y."/>
            <person name="Tian X."/>
            <person name="Jiao Y."/>
            <person name="Liang X."/>
            <person name="Jin J."/>
            <person name="Gao L."/>
            <person name="Zheng W."/>
            <person name="Hao B."/>
            <person name="Liu S."/>
            <person name="Wang W."/>
            <person name="Yuan L."/>
            <person name="Cao M."/>
            <person name="McDermott J."/>
            <person name="Samudrala R."/>
            <person name="Wang J."/>
            <person name="Wong G.K."/>
            <person name="Yang H."/>
        </authorList>
    </citation>
    <scope>NUCLEOTIDE SEQUENCE [LARGE SCALE GENOMIC DNA]</scope>
    <source>
        <strain evidence="2">cv. 93-11</strain>
    </source>
</reference>
<dbReference type="AlphaFoldDB" id="B8AHX7"/>
<dbReference type="EMBL" id="CM000127">
    <property type="protein sequence ID" value="EEC73181.1"/>
    <property type="molecule type" value="Genomic_DNA"/>
</dbReference>
<evidence type="ECO:0000313" key="1">
    <source>
        <dbReference type="EMBL" id="EEC73181.1"/>
    </source>
</evidence>
<proteinExistence type="predicted"/>
<gene>
    <name evidence="1" type="ORF">OsI_07229</name>
</gene>
<dbReference type="Gramene" id="BGIOSGA008214-TA">
    <property type="protein sequence ID" value="BGIOSGA008214-PA"/>
    <property type="gene ID" value="BGIOSGA008214"/>
</dbReference>
<dbReference type="Proteomes" id="UP000007015">
    <property type="component" value="Chromosome 2"/>
</dbReference>
<name>B8AHX7_ORYSI</name>
<sequence>MPSLPSTGSHPLLLRHVCVLGNNFHNYVIQAEENRSGPAAKAKLILTALQFSDGTTAHENHQNTAASDSIQIVIVVVIISLIATASVTPRAQPPQLSRATIAQAQETTRHNGLYPPDGVIMDSRSTLPSSNPTAVGSGTLNACLHQIQRSPAPSLLYPMLEKMD</sequence>
<dbReference type="HOGENOM" id="CLU_1621710_0_0_1"/>
<protein>
    <submittedName>
        <fullName evidence="1">Uncharacterized protein</fullName>
    </submittedName>
</protein>
<accession>B8AHX7</accession>